<dbReference type="InterPro" id="IPR036388">
    <property type="entry name" value="WH-like_DNA-bd_sf"/>
</dbReference>
<keyword evidence="3" id="KW-0238">DNA-binding</keyword>
<feature type="region of interest" description="Disordered" evidence="1">
    <location>
        <begin position="1"/>
        <end position="45"/>
    </location>
</feature>
<evidence type="ECO:0000256" key="1">
    <source>
        <dbReference type="SAM" id="MobiDB-lite"/>
    </source>
</evidence>
<dbReference type="EMBL" id="JADBDY010000001">
    <property type="protein sequence ID" value="MBE1456780.1"/>
    <property type="molecule type" value="Genomic_DNA"/>
</dbReference>
<dbReference type="Pfam" id="PF01047">
    <property type="entry name" value="MarR"/>
    <property type="match status" value="1"/>
</dbReference>
<feature type="domain" description="HTH marR-type" evidence="2">
    <location>
        <begin position="46"/>
        <end position="182"/>
    </location>
</feature>
<dbReference type="InterPro" id="IPR000835">
    <property type="entry name" value="HTH_MarR-typ"/>
</dbReference>
<accession>A0ABR9HDA9</accession>
<dbReference type="Proteomes" id="UP000598217">
    <property type="component" value="Unassembled WGS sequence"/>
</dbReference>
<dbReference type="GO" id="GO:0003677">
    <property type="term" value="F:DNA binding"/>
    <property type="evidence" value="ECO:0007669"/>
    <property type="project" value="UniProtKB-KW"/>
</dbReference>
<evidence type="ECO:0000313" key="3">
    <source>
        <dbReference type="EMBL" id="MBE1456780.1"/>
    </source>
</evidence>
<keyword evidence="4" id="KW-1185">Reference proteome</keyword>
<name>A0ABR9HDA9_9ACTN</name>
<proteinExistence type="predicted"/>
<dbReference type="InterPro" id="IPR036390">
    <property type="entry name" value="WH_DNA-bd_sf"/>
</dbReference>
<gene>
    <name evidence="3" type="ORF">H4W79_000994</name>
</gene>
<dbReference type="PANTHER" id="PTHR33164:SF106">
    <property type="entry name" value="TRANSCRIPTIONAL REGULATORY PROTEIN"/>
    <property type="match status" value="1"/>
</dbReference>
<dbReference type="RefSeq" id="WP_191268204.1">
    <property type="nucleotide sequence ID" value="NZ_BMXJ01000002.1"/>
</dbReference>
<organism evidence="3 4">
    <name type="scientific">Nocardiopsis terrae</name>
    <dbReference type="NCBI Taxonomy" id="372655"/>
    <lineage>
        <taxon>Bacteria</taxon>
        <taxon>Bacillati</taxon>
        <taxon>Actinomycetota</taxon>
        <taxon>Actinomycetes</taxon>
        <taxon>Streptosporangiales</taxon>
        <taxon>Nocardiopsidaceae</taxon>
        <taxon>Nocardiopsis</taxon>
    </lineage>
</organism>
<protein>
    <submittedName>
        <fullName evidence="3">DNA-binding MarR family transcriptional regulator</fullName>
    </submittedName>
</protein>
<sequence>MDSAPRTRPAGPEGSTASGVEASGVNAPAPEPDEPHGSGAHGPRSRTDLYMALQTDGQQLAVGLVRLLHRMSERSGMNPTDFQCYTLLRVAGTMTPGEIADSLCLSTGSVTGVIDRMEAHGLVERTPHPLDRRKVAVRLVEGAEKIAAGTAPGMRDVMTSLHEDYSLEELEVITGWLDRVNTALDTLVAQRAPRRH</sequence>
<evidence type="ECO:0000259" key="2">
    <source>
        <dbReference type="PROSITE" id="PS50995"/>
    </source>
</evidence>
<evidence type="ECO:0000313" key="4">
    <source>
        <dbReference type="Proteomes" id="UP000598217"/>
    </source>
</evidence>
<dbReference type="SUPFAM" id="SSF46785">
    <property type="entry name" value="Winged helix' DNA-binding domain"/>
    <property type="match status" value="1"/>
</dbReference>
<reference evidence="3 4" key="1">
    <citation type="submission" date="2020-10" db="EMBL/GenBank/DDBJ databases">
        <title>Sequencing the genomes of 1000 actinobacteria strains.</title>
        <authorList>
            <person name="Klenk H.-P."/>
        </authorList>
    </citation>
    <scope>NUCLEOTIDE SEQUENCE [LARGE SCALE GENOMIC DNA]</scope>
    <source>
        <strain evidence="3 4">DSM 45157</strain>
    </source>
</reference>
<dbReference type="InterPro" id="IPR039422">
    <property type="entry name" value="MarR/SlyA-like"/>
</dbReference>
<dbReference type="PROSITE" id="PS50995">
    <property type="entry name" value="HTH_MARR_2"/>
    <property type="match status" value="1"/>
</dbReference>
<dbReference type="SMART" id="SM00347">
    <property type="entry name" value="HTH_MARR"/>
    <property type="match status" value="1"/>
</dbReference>
<dbReference type="PRINTS" id="PR00598">
    <property type="entry name" value="HTHMARR"/>
</dbReference>
<dbReference type="Gene3D" id="1.10.10.10">
    <property type="entry name" value="Winged helix-like DNA-binding domain superfamily/Winged helix DNA-binding domain"/>
    <property type="match status" value="1"/>
</dbReference>
<dbReference type="PANTHER" id="PTHR33164">
    <property type="entry name" value="TRANSCRIPTIONAL REGULATOR, MARR FAMILY"/>
    <property type="match status" value="1"/>
</dbReference>
<comment type="caution">
    <text evidence="3">The sequence shown here is derived from an EMBL/GenBank/DDBJ whole genome shotgun (WGS) entry which is preliminary data.</text>
</comment>